<sequence>MKKDLFDIGDFSPAAANYTPLIITDAAQLEDVCAGDVISPLGDYRMEWDQDCVPPSRLEPWRHEGDEICDQVVEILKLRPGQDGLEALLAHLDLPIEEQATCVREFWQLISAPPPYPISAFSSALPSPSPSSSPSSSSNTNTFTPRSTISSPNYNPPATISQGQAVFWRYSSQIFSALLHFSLAGGFSAIRVVNVLKETGYLTGKDRDRTYKRLLETTQAILDYMNDLTPITGIGWKSAIRVRMLHASVRVRLGTRQSYDVTADGLAINQEDMLATLGSFAIAPLWSLRRMGIRLTCEEESAYVAVWRYIGYYLGISPLRLEQYYTGASSVSRASKLFACMTMHLFDLPSSSAQTVDPRTTNTYRLLSAVTGRPPRPMPIEYHLATCRFLLGDGLADRLSLPPTSTRTKWQLVRAVWLERSLVLFGRYYRSGWEVERVLSTRLLVSMVVCWQLGVRRTRFTIKAFGADMALPTVQVQDEVEVETKIQVPMKITYDDKSQRLDEEVNNMNEKQIEHEEIKHKEKEDKDTPKKEEENHKDKVPDPDDDELDPQVTMGVEAGRRIIAKWRWLLIEMATVVLATSSLSAFTAYKLYRLVV</sequence>
<organism evidence="3 4">
    <name type="scientific">Naematelia encephala</name>
    <dbReference type="NCBI Taxonomy" id="71784"/>
    <lineage>
        <taxon>Eukaryota</taxon>
        <taxon>Fungi</taxon>
        <taxon>Dikarya</taxon>
        <taxon>Basidiomycota</taxon>
        <taxon>Agaricomycotina</taxon>
        <taxon>Tremellomycetes</taxon>
        <taxon>Tremellales</taxon>
        <taxon>Naemateliaceae</taxon>
        <taxon>Naematelia</taxon>
    </lineage>
</organism>
<accession>A0A1Y2AWH9</accession>
<dbReference type="InterPro" id="IPR018713">
    <property type="entry name" value="MPAB/Lcp_cat_dom"/>
</dbReference>
<evidence type="ECO:0000313" key="4">
    <source>
        <dbReference type="Proteomes" id="UP000193986"/>
    </source>
</evidence>
<comment type="caution">
    <text evidence="3">The sequence shown here is derived from an EMBL/GenBank/DDBJ whole genome shotgun (WGS) entry which is preliminary data.</text>
</comment>
<protein>
    <recommendedName>
        <fullName evidence="2">ER-bound oxygenase mpaB/mpaB'/Rubber oxygenase catalytic domain-containing protein</fullName>
    </recommendedName>
</protein>
<reference evidence="3 4" key="1">
    <citation type="submission" date="2016-07" db="EMBL/GenBank/DDBJ databases">
        <title>Pervasive Adenine N6-methylation of Active Genes in Fungi.</title>
        <authorList>
            <consortium name="DOE Joint Genome Institute"/>
            <person name="Mondo S.J."/>
            <person name="Dannebaum R.O."/>
            <person name="Kuo R.C."/>
            <person name="Labutti K."/>
            <person name="Haridas S."/>
            <person name="Kuo A."/>
            <person name="Salamov A."/>
            <person name="Ahrendt S.R."/>
            <person name="Lipzen A."/>
            <person name="Sullivan W."/>
            <person name="Andreopoulos W.B."/>
            <person name="Clum A."/>
            <person name="Lindquist E."/>
            <person name="Daum C."/>
            <person name="Ramamoorthy G.K."/>
            <person name="Gryganskyi A."/>
            <person name="Culley D."/>
            <person name="Magnuson J.K."/>
            <person name="James T.Y."/>
            <person name="O'Malley M.A."/>
            <person name="Stajich J.E."/>
            <person name="Spatafora J.W."/>
            <person name="Visel A."/>
            <person name="Grigoriev I.V."/>
        </authorList>
    </citation>
    <scope>NUCLEOTIDE SEQUENCE [LARGE SCALE GENOMIC DNA]</scope>
    <source>
        <strain evidence="3 4">68-887.2</strain>
    </source>
</reference>
<keyword evidence="4" id="KW-1185">Reference proteome</keyword>
<dbReference type="Pfam" id="PF09995">
    <property type="entry name" value="MPAB_Lcp_cat"/>
    <property type="match status" value="1"/>
</dbReference>
<dbReference type="GO" id="GO:0016491">
    <property type="term" value="F:oxidoreductase activity"/>
    <property type="evidence" value="ECO:0007669"/>
    <property type="project" value="InterPro"/>
</dbReference>
<dbReference type="STRING" id="71784.A0A1Y2AWH9"/>
<dbReference type="PANTHER" id="PTHR37539">
    <property type="entry name" value="SECRETED PROTEIN-RELATED"/>
    <property type="match status" value="1"/>
</dbReference>
<proteinExistence type="predicted"/>
<evidence type="ECO:0000313" key="3">
    <source>
        <dbReference type="EMBL" id="ORY26804.1"/>
    </source>
</evidence>
<dbReference type="EMBL" id="MCFC01000044">
    <property type="protein sequence ID" value="ORY26804.1"/>
    <property type="molecule type" value="Genomic_DNA"/>
</dbReference>
<evidence type="ECO:0000259" key="2">
    <source>
        <dbReference type="Pfam" id="PF09995"/>
    </source>
</evidence>
<dbReference type="AlphaFoldDB" id="A0A1Y2AWH9"/>
<dbReference type="InterPro" id="IPR037473">
    <property type="entry name" value="Lcp-like"/>
</dbReference>
<dbReference type="InParanoid" id="A0A1Y2AWH9"/>
<gene>
    <name evidence="3" type="ORF">BCR39DRAFT_560389</name>
</gene>
<dbReference type="OrthoDB" id="6361347at2759"/>
<dbReference type="PANTHER" id="PTHR37539:SF1">
    <property type="entry name" value="ER-BOUND OXYGENASE MPAB_MPAB'_RUBBER OXYGENASE CATALYTIC DOMAIN-CONTAINING PROTEIN"/>
    <property type="match status" value="1"/>
</dbReference>
<feature type="region of interest" description="Disordered" evidence="1">
    <location>
        <begin position="123"/>
        <end position="156"/>
    </location>
</feature>
<evidence type="ECO:0000256" key="1">
    <source>
        <dbReference type="SAM" id="MobiDB-lite"/>
    </source>
</evidence>
<feature type="compositionally biased region" description="Low complexity" evidence="1">
    <location>
        <begin position="123"/>
        <end position="148"/>
    </location>
</feature>
<feature type="region of interest" description="Disordered" evidence="1">
    <location>
        <begin position="508"/>
        <end position="551"/>
    </location>
</feature>
<name>A0A1Y2AWH9_9TREE</name>
<feature type="domain" description="ER-bound oxygenase mpaB/mpaB'/Rubber oxygenase catalytic" evidence="2">
    <location>
        <begin position="168"/>
        <end position="417"/>
    </location>
</feature>
<dbReference type="Proteomes" id="UP000193986">
    <property type="component" value="Unassembled WGS sequence"/>
</dbReference>
<feature type="compositionally biased region" description="Basic and acidic residues" evidence="1">
    <location>
        <begin position="511"/>
        <end position="542"/>
    </location>
</feature>